<comment type="caution">
    <text evidence="3">The sequence shown here is derived from an EMBL/GenBank/DDBJ whole genome shotgun (WGS) entry which is preliminary data.</text>
</comment>
<dbReference type="AlphaFoldDB" id="A0A2T7SQV5"/>
<feature type="region of interest" description="Disordered" evidence="1">
    <location>
        <begin position="33"/>
        <end position="55"/>
    </location>
</feature>
<dbReference type="Proteomes" id="UP000245992">
    <property type="component" value="Unassembled WGS sequence"/>
</dbReference>
<evidence type="ECO:0000256" key="1">
    <source>
        <dbReference type="SAM" id="MobiDB-lite"/>
    </source>
</evidence>
<evidence type="ECO:0000313" key="3">
    <source>
        <dbReference type="EMBL" id="PVE05215.1"/>
    </source>
</evidence>
<accession>A0A2T7SQV5</accession>
<dbReference type="EMBL" id="AZSP01000391">
    <property type="protein sequence ID" value="PVE04357.1"/>
    <property type="molecule type" value="Genomic_DNA"/>
</dbReference>
<organism evidence="3 4">
    <name type="scientific">Streptomyces scopuliridis RB72</name>
    <dbReference type="NCBI Taxonomy" id="1440053"/>
    <lineage>
        <taxon>Bacteria</taxon>
        <taxon>Bacillati</taxon>
        <taxon>Actinomycetota</taxon>
        <taxon>Actinomycetes</taxon>
        <taxon>Kitasatosporales</taxon>
        <taxon>Streptomycetaceae</taxon>
        <taxon>Streptomyces</taxon>
    </lineage>
</organism>
<protein>
    <submittedName>
        <fullName evidence="3">Uncharacterized protein</fullName>
    </submittedName>
</protein>
<sequence length="55" mass="5546">MFPGNLLVPFSQPVTAGLATVGGTRLYVSRGAGASVPPARGGAPPEITVVERRAV</sequence>
<evidence type="ECO:0000313" key="4">
    <source>
        <dbReference type="Proteomes" id="UP000245992"/>
    </source>
</evidence>
<dbReference type="EMBL" id="AZSP01000342">
    <property type="protein sequence ID" value="PVE05215.1"/>
    <property type="molecule type" value="Genomic_DNA"/>
</dbReference>
<evidence type="ECO:0000313" key="2">
    <source>
        <dbReference type="EMBL" id="PVE04357.1"/>
    </source>
</evidence>
<proteinExistence type="predicted"/>
<keyword evidence="4" id="KW-1185">Reference proteome</keyword>
<name>A0A2T7SQV5_9ACTN</name>
<reference evidence="3 4" key="1">
    <citation type="submission" date="2013-12" db="EMBL/GenBank/DDBJ databases">
        <title>Annotated genome of Streptomyces scopuliridis.</title>
        <authorList>
            <person name="Olson J.B."/>
        </authorList>
    </citation>
    <scope>NUCLEOTIDE SEQUENCE [LARGE SCALE GENOMIC DNA]</scope>
    <source>
        <strain evidence="3 4">RB72</strain>
    </source>
</reference>
<gene>
    <name evidence="3" type="ORF">Y717_02240</name>
    <name evidence="2" type="ORF">Y717_12620</name>
</gene>